<evidence type="ECO:0000256" key="1">
    <source>
        <dbReference type="SAM" id="MobiDB-lite"/>
    </source>
</evidence>
<feature type="region of interest" description="Disordered" evidence="1">
    <location>
        <begin position="1"/>
        <end position="35"/>
    </location>
</feature>
<dbReference type="EMBL" id="WJXA01000002">
    <property type="protein sequence ID" value="KAF7149867.1"/>
    <property type="molecule type" value="Genomic_DNA"/>
</dbReference>
<keyword evidence="3" id="KW-1185">Reference proteome</keyword>
<accession>A0A834HAX9</accession>
<feature type="compositionally biased region" description="Basic and acidic residues" evidence="1">
    <location>
        <begin position="409"/>
        <end position="419"/>
    </location>
</feature>
<dbReference type="Proteomes" id="UP000626092">
    <property type="component" value="Unassembled WGS sequence"/>
</dbReference>
<feature type="compositionally biased region" description="Low complexity" evidence="1">
    <location>
        <begin position="1"/>
        <end position="13"/>
    </location>
</feature>
<feature type="compositionally biased region" description="Polar residues" evidence="1">
    <location>
        <begin position="260"/>
        <end position="271"/>
    </location>
</feature>
<organism evidence="2 3">
    <name type="scientific">Rhododendron simsii</name>
    <name type="common">Sims's rhododendron</name>
    <dbReference type="NCBI Taxonomy" id="118357"/>
    <lineage>
        <taxon>Eukaryota</taxon>
        <taxon>Viridiplantae</taxon>
        <taxon>Streptophyta</taxon>
        <taxon>Embryophyta</taxon>
        <taxon>Tracheophyta</taxon>
        <taxon>Spermatophyta</taxon>
        <taxon>Magnoliopsida</taxon>
        <taxon>eudicotyledons</taxon>
        <taxon>Gunneridae</taxon>
        <taxon>Pentapetalae</taxon>
        <taxon>asterids</taxon>
        <taxon>Ericales</taxon>
        <taxon>Ericaceae</taxon>
        <taxon>Ericoideae</taxon>
        <taxon>Rhodoreae</taxon>
        <taxon>Rhododendron</taxon>
    </lineage>
</organism>
<evidence type="ECO:0000313" key="3">
    <source>
        <dbReference type="Proteomes" id="UP000626092"/>
    </source>
</evidence>
<dbReference type="AlphaFoldDB" id="A0A834HAX9"/>
<dbReference type="OrthoDB" id="2425403at2759"/>
<evidence type="ECO:0000313" key="2">
    <source>
        <dbReference type="EMBL" id="KAF7149867.1"/>
    </source>
</evidence>
<protein>
    <submittedName>
        <fullName evidence="2">Uncharacterized protein</fullName>
    </submittedName>
</protein>
<proteinExistence type="predicted"/>
<sequence length="431" mass="48630">MASNMSSSNSGSMQRVCGQCGSGPSDVRTSRSSMNPGRSFYYNNRPCDKWNGWCDESLPSNASVPRPNETHGIRFELSTVIPMLTADIANLKAENREILNSEIEAEDRGMTQLSNNSLRNIAAEINAMTGEMINLKQCKNRYGILKQNWQTWILLADSRKGATGLGMNPVTGVMDNPGWGNSGSANDIGRGHSTLVVLLGYWKLEFTRKNIPTLILGMEGMNFPTLTLRNEGNELGLQGLSDNVPRDQQFVEQYNSSPHLHASSNFQQTQDSRGHGTEPQARYDNWEWMNNNNGNVSSSTNVFDGDNDSKYSIPANEFYVEIAEDELLVNLATLALLHAIQILHRPQRLSFHTCLLSANIPWYEMPTQVEFVLALMAIHNYIRRDKEPDDFFTPVRLTYEYVFEDLPDEDPKMEDRLDERDDIVDEDKTQT</sequence>
<gene>
    <name evidence="2" type="ORF">RHSIM_Rhsim02G0172800</name>
</gene>
<feature type="region of interest" description="Disordered" evidence="1">
    <location>
        <begin position="260"/>
        <end position="280"/>
    </location>
</feature>
<comment type="caution">
    <text evidence="2">The sequence shown here is derived from an EMBL/GenBank/DDBJ whole genome shotgun (WGS) entry which is preliminary data.</text>
</comment>
<reference evidence="2" key="1">
    <citation type="submission" date="2019-11" db="EMBL/GenBank/DDBJ databases">
        <authorList>
            <person name="Liu Y."/>
            <person name="Hou J."/>
            <person name="Li T.-Q."/>
            <person name="Guan C.-H."/>
            <person name="Wu X."/>
            <person name="Wu H.-Z."/>
            <person name="Ling F."/>
            <person name="Zhang R."/>
            <person name="Shi X.-G."/>
            <person name="Ren J.-P."/>
            <person name="Chen E.-F."/>
            <person name="Sun J.-M."/>
        </authorList>
    </citation>
    <scope>NUCLEOTIDE SEQUENCE</scope>
    <source>
        <strain evidence="2">Adult_tree_wgs_1</strain>
        <tissue evidence="2">Leaves</tissue>
    </source>
</reference>
<name>A0A834HAX9_RHOSS</name>
<feature type="region of interest" description="Disordered" evidence="1">
    <location>
        <begin position="409"/>
        <end position="431"/>
    </location>
</feature>